<evidence type="ECO:0000313" key="3">
    <source>
        <dbReference type="Proteomes" id="UP000281726"/>
    </source>
</evidence>
<dbReference type="SUPFAM" id="SSF55729">
    <property type="entry name" value="Acyl-CoA N-acyltransferases (Nat)"/>
    <property type="match status" value="1"/>
</dbReference>
<dbReference type="InterPro" id="IPR051908">
    <property type="entry name" value="Ribosomal_N-acetyltransferase"/>
</dbReference>
<organism evidence="2 3">
    <name type="scientific">Micromonospora endolithica</name>
    <dbReference type="NCBI Taxonomy" id="230091"/>
    <lineage>
        <taxon>Bacteria</taxon>
        <taxon>Bacillati</taxon>
        <taxon>Actinomycetota</taxon>
        <taxon>Actinomycetes</taxon>
        <taxon>Micromonosporales</taxon>
        <taxon>Micromonosporaceae</taxon>
        <taxon>Micromonospora</taxon>
    </lineage>
</organism>
<dbReference type="PANTHER" id="PTHR43441:SF10">
    <property type="entry name" value="ACETYLTRANSFERASE"/>
    <property type="match status" value="1"/>
</dbReference>
<feature type="domain" description="N-acetyltransferase" evidence="1">
    <location>
        <begin position="11"/>
        <end position="170"/>
    </location>
</feature>
<dbReference type="GO" id="GO:0005737">
    <property type="term" value="C:cytoplasm"/>
    <property type="evidence" value="ECO:0007669"/>
    <property type="project" value="TreeGrafter"/>
</dbReference>
<dbReference type="RefSeq" id="WP_120732180.1">
    <property type="nucleotide sequence ID" value="NZ_RBAK01000017.1"/>
</dbReference>
<evidence type="ECO:0000259" key="1">
    <source>
        <dbReference type="PROSITE" id="PS51186"/>
    </source>
</evidence>
<dbReference type="AlphaFoldDB" id="A0A3A9YUV5"/>
<keyword evidence="3" id="KW-1185">Reference proteome</keyword>
<proteinExistence type="predicted"/>
<dbReference type="Gene3D" id="3.40.630.30">
    <property type="match status" value="1"/>
</dbReference>
<dbReference type="InterPro" id="IPR016181">
    <property type="entry name" value="Acyl_CoA_acyltransferase"/>
</dbReference>
<dbReference type="GO" id="GO:1990189">
    <property type="term" value="F:protein N-terminal-serine acetyltransferase activity"/>
    <property type="evidence" value="ECO:0007669"/>
    <property type="project" value="TreeGrafter"/>
</dbReference>
<reference evidence="2 3" key="1">
    <citation type="journal article" date="2004" name="Syst. Appl. Microbiol.">
        <title>Cryptoendolithic actinomycetes from antarctic sandstone rock samples: Micromonospora endolithica sp. nov. and two isolates related to Micromonospora coerulea Jensen 1932.</title>
        <authorList>
            <person name="Hirsch P."/>
            <person name="Mevs U."/>
            <person name="Kroppenstedt R.M."/>
            <person name="Schumann P."/>
            <person name="Stackebrandt E."/>
        </authorList>
    </citation>
    <scope>NUCLEOTIDE SEQUENCE [LARGE SCALE GENOMIC DNA]</scope>
    <source>
        <strain evidence="2 3">JCM 12677</strain>
    </source>
</reference>
<dbReference type="PROSITE" id="PS51186">
    <property type="entry name" value="GNAT"/>
    <property type="match status" value="1"/>
</dbReference>
<dbReference type="Pfam" id="PF13302">
    <property type="entry name" value="Acetyltransf_3"/>
    <property type="match status" value="1"/>
</dbReference>
<gene>
    <name evidence="2" type="ORF">D7223_28870</name>
</gene>
<accession>A0A3A9YUV5</accession>
<sequence>MDHVELTAPGLLLRPWRVTDAPALLTALDEPAIAQWNAQNVTDLAGAEAWIRQRADWSCGTRMSLAVTDAADGTLLGAVSLNGIRRGDASIGYWTTAGARGRGVATGAVSALTGWAFDGLDLHRIELCHAVPNAASCVVAGRAGYPLEGTLRESHRYGDGRRYDEHLHARLATDR</sequence>
<comment type="caution">
    <text evidence="2">The sequence shown here is derived from an EMBL/GenBank/DDBJ whole genome shotgun (WGS) entry which is preliminary data.</text>
</comment>
<dbReference type="InterPro" id="IPR000182">
    <property type="entry name" value="GNAT_dom"/>
</dbReference>
<protein>
    <submittedName>
        <fullName evidence="2">N-acetyltransferase</fullName>
    </submittedName>
</protein>
<dbReference type="Proteomes" id="UP000281726">
    <property type="component" value="Unassembled WGS sequence"/>
</dbReference>
<keyword evidence="2" id="KW-0808">Transferase</keyword>
<name>A0A3A9YUV5_9ACTN</name>
<evidence type="ECO:0000313" key="2">
    <source>
        <dbReference type="EMBL" id="RKN39344.1"/>
    </source>
</evidence>
<dbReference type="PANTHER" id="PTHR43441">
    <property type="entry name" value="RIBOSOMAL-PROTEIN-SERINE ACETYLTRANSFERASE"/>
    <property type="match status" value="1"/>
</dbReference>
<dbReference type="GO" id="GO:0008999">
    <property type="term" value="F:protein-N-terminal-alanine acetyltransferase activity"/>
    <property type="evidence" value="ECO:0007669"/>
    <property type="project" value="TreeGrafter"/>
</dbReference>
<dbReference type="EMBL" id="RBAK01000017">
    <property type="protein sequence ID" value="RKN39344.1"/>
    <property type="molecule type" value="Genomic_DNA"/>
</dbReference>